<accession>L0GVE5</accession>
<evidence type="ECO:0000256" key="1">
    <source>
        <dbReference type="SAM" id="SignalP"/>
    </source>
</evidence>
<organism evidence="3 4">
    <name type="scientific">Thioflavicoccus mobilis 8321</name>
    <dbReference type="NCBI Taxonomy" id="765912"/>
    <lineage>
        <taxon>Bacteria</taxon>
        <taxon>Pseudomonadati</taxon>
        <taxon>Pseudomonadota</taxon>
        <taxon>Gammaproteobacteria</taxon>
        <taxon>Chromatiales</taxon>
        <taxon>Chromatiaceae</taxon>
        <taxon>Thioflavicoccus</taxon>
    </lineage>
</organism>
<evidence type="ECO:0000313" key="4">
    <source>
        <dbReference type="Proteomes" id="UP000010816"/>
    </source>
</evidence>
<dbReference type="Pfam" id="PF13472">
    <property type="entry name" value="Lipase_GDSL_2"/>
    <property type="match status" value="1"/>
</dbReference>
<dbReference type="Proteomes" id="UP000010816">
    <property type="component" value="Chromosome"/>
</dbReference>
<dbReference type="SUPFAM" id="SSF52266">
    <property type="entry name" value="SGNH hydrolase"/>
    <property type="match status" value="1"/>
</dbReference>
<dbReference type="GO" id="GO:0004622">
    <property type="term" value="F:phosphatidylcholine lysophospholipase activity"/>
    <property type="evidence" value="ECO:0007669"/>
    <property type="project" value="TreeGrafter"/>
</dbReference>
<protein>
    <submittedName>
        <fullName evidence="3">Lysophospholipase L1-like esterase</fullName>
    </submittedName>
</protein>
<dbReference type="STRING" id="765912.Thimo_1151"/>
<keyword evidence="4" id="KW-1185">Reference proteome</keyword>
<feature type="domain" description="SGNH hydrolase-type esterase" evidence="2">
    <location>
        <begin position="38"/>
        <end position="189"/>
    </location>
</feature>
<dbReference type="EMBL" id="CP003051">
    <property type="protein sequence ID" value="AGA89951.1"/>
    <property type="molecule type" value="Genomic_DNA"/>
</dbReference>
<dbReference type="Gene3D" id="3.40.50.1110">
    <property type="entry name" value="SGNH hydrolase"/>
    <property type="match status" value="1"/>
</dbReference>
<feature type="chain" id="PRO_5003943508" evidence="1">
    <location>
        <begin position="21"/>
        <end position="204"/>
    </location>
</feature>
<dbReference type="AlphaFoldDB" id="L0GVE5"/>
<keyword evidence="1" id="KW-0732">Signal</keyword>
<dbReference type="HOGENOM" id="CLU_051180_1_2_6"/>
<dbReference type="eggNOG" id="COG2755">
    <property type="taxonomic scope" value="Bacteria"/>
</dbReference>
<dbReference type="RefSeq" id="WP_015280095.1">
    <property type="nucleotide sequence ID" value="NC_019940.1"/>
</dbReference>
<gene>
    <name evidence="3" type="ORF">Thimo_1151</name>
</gene>
<dbReference type="InterPro" id="IPR013830">
    <property type="entry name" value="SGNH_hydro"/>
</dbReference>
<evidence type="ECO:0000259" key="2">
    <source>
        <dbReference type="Pfam" id="PF13472"/>
    </source>
</evidence>
<dbReference type="KEGG" id="tmb:Thimo_1151"/>
<evidence type="ECO:0000313" key="3">
    <source>
        <dbReference type="EMBL" id="AGA89951.1"/>
    </source>
</evidence>
<dbReference type="CDD" id="cd01822">
    <property type="entry name" value="Lysophospholipase_L1_like"/>
    <property type="match status" value="1"/>
</dbReference>
<dbReference type="PANTHER" id="PTHR30383">
    <property type="entry name" value="THIOESTERASE 1/PROTEASE 1/LYSOPHOSPHOLIPASE L1"/>
    <property type="match status" value="1"/>
</dbReference>
<dbReference type="PANTHER" id="PTHR30383:SF24">
    <property type="entry name" value="THIOESTERASE 1_PROTEASE 1_LYSOPHOSPHOLIPASE L1"/>
    <property type="match status" value="1"/>
</dbReference>
<dbReference type="InterPro" id="IPR051532">
    <property type="entry name" value="Ester_Hydrolysis_Enzymes"/>
</dbReference>
<feature type="signal peptide" evidence="1">
    <location>
        <begin position="1"/>
        <end position="20"/>
    </location>
</feature>
<dbReference type="OrthoDB" id="9786188at2"/>
<sequence length="204" mass="21505">MLKKIVLVLLALPFSLAVPACHRAPALPALGDDAVILAFGNSLTRGTGAGRGSGYPEVLAKLSGRVVVNAGVPGEESDAGLARLPTVLDEVAPDLVILAHGGNDILRHRDPARTQANLRGMIRLVRDRGAAVVLIGVPKPGIFLAVHPMYKELAEELDVPIQDEALADILADRALKSDQVHPNAAGYRRLADAVHRLLVEEGAL</sequence>
<proteinExistence type="predicted"/>
<reference evidence="3 4" key="1">
    <citation type="submission" date="2011-09" db="EMBL/GenBank/DDBJ databases">
        <title>Complete sequence of chromosome of Thioflavicoccus mobilis 8321.</title>
        <authorList>
            <consortium name="US DOE Joint Genome Institute"/>
            <person name="Lucas S."/>
            <person name="Han J."/>
            <person name="Lapidus A."/>
            <person name="Cheng J.-F."/>
            <person name="Goodwin L."/>
            <person name="Pitluck S."/>
            <person name="Peters L."/>
            <person name="Ovchinnikova G."/>
            <person name="Lu M."/>
            <person name="Detter J.C."/>
            <person name="Han C."/>
            <person name="Tapia R."/>
            <person name="Land M."/>
            <person name="Hauser L."/>
            <person name="Kyrpides N."/>
            <person name="Ivanova N."/>
            <person name="Pagani I."/>
            <person name="Vogl K."/>
            <person name="Liu Z."/>
            <person name="Imhoff J."/>
            <person name="Thiel V."/>
            <person name="Frigaard N.-U."/>
            <person name="Bryant D."/>
            <person name="Woyke T."/>
        </authorList>
    </citation>
    <scope>NUCLEOTIDE SEQUENCE [LARGE SCALE GENOMIC DNA]</scope>
    <source>
        <strain evidence="3 4">8321</strain>
    </source>
</reference>
<dbReference type="InterPro" id="IPR036514">
    <property type="entry name" value="SGNH_hydro_sf"/>
</dbReference>
<name>L0GVE5_9GAMM</name>